<keyword evidence="11" id="KW-1185">Reference proteome</keyword>
<evidence type="ECO:0000256" key="5">
    <source>
        <dbReference type="ARBA" id="ARBA00022723"/>
    </source>
</evidence>
<dbReference type="GO" id="GO:0046294">
    <property type="term" value="P:formaldehyde catabolic process"/>
    <property type="evidence" value="ECO:0007669"/>
    <property type="project" value="TreeGrafter"/>
</dbReference>
<dbReference type="PANTHER" id="PTHR43880:SF58">
    <property type="entry name" value="ALCOHOL DEHYDROGENASE CLASS-3"/>
    <property type="match status" value="1"/>
</dbReference>
<reference evidence="10 11" key="1">
    <citation type="journal article" date="2024" name="Plant J.">
        <title>Genome sequences and population genomics reveal climatic adaptation and genomic divergence between two closely related sweetgum species.</title>
        <authorList>
            <person name="Xu W.Q."/>
            <person name="Ren C.Q."/>
            <person name="Zhang X.Y."/>
            <person name="Comes H.P."/>
            <person name="Liu X.H."/>
            <person name="Li Y.G."/>
            <person name="Kettle C.J."/>
            <person name="Jalonen R."/>
            <person name="Gaisberger H."/>
            <person name="Ma Y.Z."/>
            <person name="Qiu Y.X."/>
        </authorList>
    </citation>
    <scope>NUCLEOTIDE SEQUENCE [LARGE SCALE GENOMIC DNA]</scope>
    <source>
        <strain evidence="10">Hangzhou</strain>
    </source>
</reference>
<dbReference type="GO" id="GO:0051903">
    <property type="term" value="F:S-(hydroxymethyl)glutathione dehydrogenase [NAD(P)+] activity"/>
    <property type="evidence" value="ECO:0007669"/>
    <property type="project" value="TreeGrafter"/>
</dbReference>
<keyword evidence="4" id="KW-0963">Cytoplasm</keyword>
<name>A0AAP0RXN9_LIQFO</name>
<dbReference type="InterPro" id="IPR002328">
    <property type="entry name" value="ADH_Zn_CS"/>
</dbReference>
<dbReference type="InterPro" id="IPR011032">
    <property type="entry name" value="GroES-like_sf"/>
</dbReference>
<dbReference type="PANTHER" id="PTHR43880">
    <property type="entry name" value="ALCOHOL DEHYDROGENASE"/>
    <property type="match status" value="1"/>
</dbReference>
<dbReference type="GO" id="GO:0008270">
    <property type="term" value="F:zinc ion binding"/>
    <property type="evidence" value="ECO:0007669"/>
    <property type="project" value="InterPro"/>
</dbReference>
<dbReference type="Proteomes" id="UP001415857">
    <property type="component" value="Unassembled WGS sequence"/>
</dbReference>
<keyword evidence="5" id="KW-0479">Metal-binding</keyword>
<evidence type="ECO:0000313" key="11">
    <source>
        <dbReference type="Proteomes" id="UP001415857"/>
    </source>
</evidence>
<evidence type="ECO:0000259" key="9">
    <source>
        <dbReference type="Pfam" id="PF08240"/>
    </source>
</evidence>
<dbReference type="Gene3D" id="3.90.180.10">
    <property type="entry name" value="Medium-chain alcohol dehydrogenases, catalytic domain"/>
    <property type="match status" value="1"/>
</dbReference>
<sequence length="238" mass="25759">MATQGQVITYKDETLMRCDCDMFGCNKNVRPWLHGNPTSHWRSKACRWLRRRPGRSGSRSSTPLSATLMNILGVARENSVDGLDPEGLFLCILGHEAAGIVESVGEGVTEVQSGDHVIPYYQAECRECKFCKSGKTNLCGKIRAATGVGIMMNDRKSRFSVNGKPIYHFMGTSTFSQYTVVHDVSVAKIDPKAPLDKVCLLGCGVPTGLGAVWNTAKVEPGSNVAVFGLGTVGLAVRF</sequence>
<evidence type="ECO:0000256" key="7">
    <source>
        <dbReference type="ARBA" id="ARBA00023002"/>
    </source>
</evidence>
<evidence type="ECO:0000313" key="10">
    <source>
        <dbReference type="EMBL" id="KAK9286881.1"/>
    </source>
</evidence>
<evidence type="ECO:0000256" key="2">
    <source>
        <dbReference type="ARBA" id="ARBA00004496"/>
    </source>
</evidence>
<dbReference type="Pfam" id="PF08240">
    <property type="entry name" value="ADH_N"/>
    <property type="match status" value="1"/>
</dbReference>
<evidence type="ECO:0000256" key="3">
    <source>
        <dbReference type="ARBA" id="ARBA00011738"/>
    </source>
</evidence>
<keyword evidence="7" id="KW-0560">Oxidoreductase</keyword>
<dbReference type="Gene3D" id="3.40.50.720">
    <property type="entry name" value="NAD(P)-binding Rossmann-like Domain"/>
    <property type="match status" value="1"/>
</dbReference>
<feature type="domain" description="Alcohol dehydrogenase-like N-terminal" evidence="9">
    <location>
        <begin position="91"/>
        <end position="189"/>
    </location>
</feature>
<comment type="subunit">
    <text evidence="3">Homodimer.</text>
</comment>
<gene>
    <name evidence="10" type="ORF">L1049_015287</name>
</gene>
<keyword evidence="8" id="KW-0520">NAD</keyword>
<dbReference type="FunFam" id="3.90.180.10:FF:000067">
    <property type="entry name" value="alcohol dehydrogenase 1-like isoform X1"/>
    <property type="match status" value="1"/>
</dbReference>
<proteinExistence type="predicted"/>
<evidence type="ECO:0000256" key="6">
    <source>
        <dbReference type="ARBA" id="ARBA00022833"/>
    </source>
</evidence>
<dbReference type="GO" id="GO:0005829">
    <property type="term" value="C:cytosol"/>
    <property type="evidence" value="ECO:0007669"/>
    <property type="project" value="TreeGrafter"/>
</dbReference>
<dbReference type="SUPFAM" id="SSF50129">
    <property type="entry name" value="GroES-like"/>
    <property type="match status" value="1"/>
</dbReference>
<evidence type="ECO:0000256" key="4">
    <source>
        <dbReference type="ARBA" id="ARBA00022490"/>
    </source>
</evidence>
<accession>A0AAP0RXN9</accession>
<dbReference type="InterPro" id="IPR013154">
    <property type="entry name" value="ADH-like_N"/>
</dbReference>
<comment type="caution">
    <text evidence="10">The sequence shown here is derived from an EMBL/GenBank/DDBJ whole genome shotgun (WGS) entry which is preliminary data.</text>
</comment>
<organism evidence="10 11">
    <name type="scientific">Liquidambar formosana</name>
    <name type="common">Formosan gum</name>
    <dbReference type="NCBI Taxonomy" id="63359"/>
    <lineage>
        <taxon>Eukaryota</taxon>
        <taxon>Viridiplantae</taxon>
        <taxon>Streptophyta</taxon>
        <taxon>Embryophyta</taxon>
        <taxon>Tracheophyta</taxon>
        <taxon>Spermatophyta</taxon>
        <taxon>Magnoliopsida</taxon>
        <taxon>eudicotyledons</taxon>
        <taxon>Gunneridae</taxon>
        <taxon>Pentapetalae</taxon>
        <taxon>Saxifragales</taxon>
        <taxon>Altingiaceae</taxon>
        <taxon>Liquidambar</taxon>
    </lineage>
</organism>
<protein>
    <recommendedName>
        <fullName evidence="9">Alcohol dehydrogenase-like N-terminal domain-containing protein</fullName>
    </recommendedName>
</protein>
<keyword evidence="6" id="KW-0862">Zinc</keyword>
<evidence type="ECO:0000256" key="8">
    <source>
        <dbReference type="ARBA" id="ARBA00023027"/>
    </source>
</evidence>
<comment type="subcellular location">
    <subcellularLocation>
        <location evidence="2">Cytoplasm</location>
    </subcellularLocation>
</comment>
<comment type="cofactor">
    <cofactor evidence="1">
        <name>Zn(2+)</name>
        <dbReference type="ChEBI" id="CHEBI:29105"/>
    </cofactor>
</comment>
<dbReference type="AlphaFoldDB" id="A0AAP0RXN9"/>
<dbReference type="PROSITE" id="PS00059">
    <property type="entry name" value="ADH_ZINC"/>
    <property type="match status" value="1"/>
</dbReference>
<evidence type="ECO:0000256" key="1">
    <source>
        <dbReference type="ARBA" id="ARBA00001947"/>
    </source>
</evidence>
<dbReference type="EMBL" id="JBBPBK010000004">
    <property type="protein sequence ID" value="KAK9286881.1"/>
    <property type="molecule type" value="Genomic_DNA"/>
</dbReference>